<dbReference type="AlphaFoldDB" id="A0A6N2BTE0"/>
<dbReference type="EMBL" id="RXGB01001953">
    <property type="protein sequence ID" value="TMW96880.1"/>
    <property type="molecule type" value="Genomic_DNA"/>
</dbReference>
<protein>
    <recommendedName>
        <fullName evidence="3">Gag-pol polyprotein</fullName>
    </recommendedName>
</protein>
<reference evidence="2" key="1">
    <citation type="submission" date="2019-05" db="EMBL/GenBank/DDBJ databases">
        <title>The de novo reference genome and transcriptome assemblies of the wild tomato species Solanum chilense.</title>
        <authorList>
            <person name="Stam R."/>
            <person name="Nosenko T."/>
            <person name="Hoerger A.C."/>
            <person name="Stephan W."/>
            <person name="Seidel M.A."/>
            <person name="Kuhn J.M.M."/>
            <person name="Haberer G."/>
            <person name="Tellier A."/>
        </authorList>
    </citation>
    <scope>NUCLEOTIDE SEQUENCE</scope>
    <source>
        <tissue evidence="2">Mature leaves</tissue>
    </source>
</reference>
<feature type="region of interest" description="Disordered" evidence="1">
    <location>
        <begin position="33"/>
        <end position="61"/>
    </location>
</feature>
<proteinExistence type="predicted"/>
<accession>A0A6N2BTE0</accession>
<sequence>MATRRMAVRRLEEEGVHEEIPQCGLDPQGVQVTQDAQVPPQGDQVPHGGEGNEDTVVPPDMTNGQIREALLSLVRTMTTNVNRGIEPMVNAIESTMISRLREFVRMNPPIFFGSNVGEDSQEFLDGVYKVLIAMWVTSTKKAELAS</sequence>
<comment type="caution">
    <text evidence="2">The sequence shown here is derived from an EMBL/GenBank/DDBJ whole genome shotgun (WGS) entry which is preliminary data.</text>
</comment>
<name>A0A6N2BTE0_SOLCI</name>
<evidence type="ECO:0008006" key="3">
    <source>
        <dbReference type="Google" id="ProtNLM"/>
    </source>
</evidence>
<organism evidence="2">
    <name type="scientific">Solanum chilense</name>
    <name type="common">Tomato</name>
    <name type="synonym">Lycopersicon chilense</name>
    <dbReference type="NCBI Taxonomy" id="4083"/>
    <lineage>
        <taxon>Eukaryota</taxon>
        <taxon>Viridiplantae</taxon>
        <taxon>Streptophyta</taxon>
        <taxon>Embryophyta</taxon>
        <taxon>Tracheophyta</taxon>
        <taxon>Spermatophyta</taxon>
        <taxon>Magnoliopsida</taxon>
        <taxon>eudicotyledons</taxon>
        <taxon>Gunneridae</taxon>
        <taxon>Pentapetalae</taxon>
        <taxon>asterids</taxon>
        <taxon>lamiids</taxon>
        <taxon>Solanales</taxon>
        <taxon>Solanaceae</taxon>
        <taxon>Solanoideae</taxon>
        <taxon>Solaneae</taxon>
        <taxon>Solanum</taxon>
        <taxon>Solanum subgen. Lycopersicon</taxon>
    </lineage>
</organism>
<gene>
    <name evidence="2" type="ORF">EJD97_006617</name>
</gene>
<evidence type="ECO:0000256" key="1">
    <source>
        <dbReference type="SAM" id="MobiDB-lite"/>
    </source>
</evidence>
<evidence type="ECO:0000313" key="2">
    <source>
        <dbReference type="EMBL" id="TMW96880.1"/>
    </source>
</evidence>